<dbReference type="RefSeq" id="WP_057951691.1">
    <property type="nucleotide sequence ID" value="NZ_CP013118.1"/>
</dbReference>
<gene>
    <name evidence="1" type="ORF">L21SP5_00430</name>
</gene>
<dbReference type="KEGG" id="blq:L21SP5_00430"/>
<evidence type="ECO:0008006" key="3">
    <source>
        <dbReference type="Google" id="ProtNLM"/>
    </source>
</evidence>
<evidence type="ECO:0000313" key="1">
    <source>
        <dbReference type="EMBL" id="ALO14109.1"/>
    </source>
</evidence>
<name>A0A0S2HVP4_9BACT</name>
<protein>
    <recommendedName>
        <fullName evidence="3">Addiction module component</fullName>
    </recommendedName>
</protein>
<dbReference type="Proteomes" id="UP000064893">
    <property type="component" value="Chromosome"/>
</dbReference>
<accession>A0A0S2HVP4</accession>
<keyword evidence="2" id="KW-1185">Reference proteome</keyword>
<reference evidence="1 2" key="1">
    <citation type="submission" date="2015-11" db="EMBL/GenBank/DDBJ databases">
        <title>Description and complete genome sequence of a novel strain predominating in hypersaline microbial mats and representing a new family of the Bacteriodetes phylum.</title>
        <authorList>
            <person name="Spring S."/>
            <person name="Bunk B."/>
            <person name="Sproer C."/>
            <person name="Klenk H.-P."/>
        </authorList>
    </citation>
    <scope>NUCLEOTIDE SEQUENCE [LARGE SCALE GENOMIC DNA]</scope>
    <source>
        <strain evidence="1 2">L21-Spi-D4</strain>
    </source>
</reference>
<proteinExistence type="predicted"/>
<sequence length="79" mass="9228">MQIAELKLELFRRIDSLSEKELFQLYAQIKDILDTSKGYTLSPEEEKAIKEAEETTEHKYTHEDIVAEAKAKYPNLNIK</sequence>
<organism evidence="1 2">
    <name type="scientific">Salinivirga cyanobacteriivorans</name>
    <dbReference type="NCBI Taxonomy" id="1307839"/>
    <lineage>
        <taxon>Bacteria</taxon>
        <taxon>Pseudomonadati</taxon>
        <taxon>Bacteroidota</taxon>
        <taxon>Bacteroidia</taxon>
        <taxon>Bacteroidales</taxon>
        <taxon>Salinivirgaceae</taxon>
        <taxon>Salinivirga</taxon>
    </lineage>
</organism>
<dbReference type="STRING" id="1307839.L21SP5_00430"/>
<dbReference type="AlphaFoldDB" id="A0A0S2HVP4"/>
<evidence type="ECO:0000313" key="2">
    <source>
        <dbReference type="Proteomes" id="UP000064893"/>
    </source>
</evidence>
<dbReference type="EMBL" id="CP013118">
    <property type="protein sequence ID" value="ALO14109.1"/>
    <property type="molecule type" value="Genomic_DNA"/>
</dbReference>